<dbReference type="PANTHER" id="PTHR30109">
    <property type="entry name" value="HYDROXYLAMINE REDUCTASE"/>
    <property type="match status" value="1"/>
</dbReference>
<dbReference type="SUPFAM" id="SSF56821">
    <property type="entry name" value="Prismane protein-like"/>
    <property type="match status" value="1"/>
</dbReference>
<proteinExistence type="predicted"/>
<dbReference type="Gene3D" id="1.20.1270.20">
    <property type="match status" value="1"/>
</dbReference>
<evidence type="ECO:0000313" key="5">
    <source>
        <dbReference type="Proteomes" id="UP000824139"/>
    </source>
</evidence>
<gene>
    <name evidence="4" type="ORF">IAD41_04200</name>
</gene>
<name>A0A9D1FW34_9BACT</name>
<reference evidence="4" key="1">
    <citation type="submission" date="2020-10" db="EMBL/GenBank/DDBJ databases">
        <authorList>
            <person name="Gilroy R."/>
        </authorList>
    </citation>
    <scope>NUCLEOTIDE SEQUENCE</scope>
    <source>
        <strain evidence="4">CHK152-2994</strain>
    </source>
</reference>
<protein>
    <recommendedName>
        <fullName evidence="6">Hydroxylamine reductase</fullName>
    </recommendedName>
</protein>
<dbReference type="GO" id="GO:0046872">
    <property type="term" value="F:metal ion binding"/>
    <property type="evidence" value="ECO:0007669"/>
    <property type="project" value="UniProtKB-KW"/>
</dbReference>
<sequence length="534" mass="61338">MFFNRYRAAGNYYNECVARGSCSTSPEIRSLQEVILIFLRQLAFYELKLDELNASYFENKDTIIEGVVTLIATGEYSHEQMLEIVSKIYSKMLYARKEYLNFCSEHNLKCEDLKFTLKLNPKMTLPDIIQSGEKAFLLRYKKISPQQKNLNEILVMVIKSVSANLIRLKEYDKFDDVAYKNMLNCLNSLNYPRTSADKIKENIDNLARIDINLIDMLEQSQKERFGEITKKLVPQTTKPGKAVLVSGTNLQNLYEILQKSKDMKLDIYTHSDLLIGHAFSVMEEFKNLKGHYGSCFSNCVLDFATFPGAILLTKNTYPNIEYLYRGKLFSAEEIPPKGVIQIKEDDYSPLFEAAMEAKGFTHGREVEPVEVGYDKEETLAKIHSISEKINSGEIEHLLIIGLSDNSDTQEEYFRKLYALLPEKSFVITFSYHYRTENELYVNLVNNLPEAYNFLKEIFALVPVNSENISFFFTKCDANSISNIINLSNLGAKHIYLTQCPPYVINHNLLSTLKSLYHIMPTTVPSKDIEKILAE</sequence>
<dbReference type="GO" id="GO:0050418">
    <property type="term" value="F:hydroxylamine reductase activity"/>
    <property type="evidence" value="ECO:0007669"/>
    <property type="project" value="TreeGrafter"/>
</dbReference>
<dbReference type="Proteomes" id="UP000824139">
    <property type="component" value="Unassembled WGS sequence"/>
</dbReference>
<dbReference type="Gene3D" id="3.40.50.2030">
    <property type="match status" value="2"/>
</dbReference>
<evidence type="ECO:0000256" key="2">
    <source>
        <dbReference type="ARBA" id="ARBA00023004"/>
    </source>
</evidence>
<dbReference type="InterPro" id="IPR004137">
    <property type="entry name" value="HCP/CODH"/>
</dbReference>
<comment type="caution">
    <text evidence="4">The sequence shown here is derived from an EMBL/GenBank/DDBJ whole genome shotgun (WGS) entry which is preliminary data.</text>
</comment>
<accession>A0A9D1FW34</accession>
<evidence type="ECO:0000256" key="1">
    <source>
        <dbReference type="ARBA" id="ARBA00022723"/>
    </source>
</evidence>
<dbReference type="EMBL" id="DVJO01000090">
    <property type="protein sequence ID" value="HIS82789.1"/>
    <property type="molecule type" value="Genomic_DNA"/>
</dbReference>
<reference evidence="4" key="2">
    <citation type="journal article" date="2021" name="PeerJ">
        <title>Extensive microbial diversity within the chicken gut microbiome revealed by metagenomics and culture.</title>
        <authorList>
            <person name="Gilroy R."/>
            <person name="Ravi A."/>
            <person name="Getino M."/>
            <person name="Pursley I."/>
            <person name="Horton D.L."/>
            <person name="Alikhan N.F."/>
            <person name="Baker D."/>
            <person name="Gharbi K."/>
            <person name="Hall N."/>
            <person name="Watson M."/>
            <person name="Adriaenssens E.M."/>
            <person name="Foster-Nyarko E."/>
            <person name="Jarju S."/>
            <person name="Secka A."/>
            <person name="Antonio M."/>
            <person name="Oren A."/>
            <person name="Chaudhuri R.R."/>
            <person name="La Ragione R."/>
            <person name="Hildebrand F."/>
            <person name="Pallen M.J."/>
        </authorList>
    </citation>
    <scope>NUCLEOTIDE SEQUENCE</scope>
    <source>
        <strain evidence="4">CHK152-2994</strain>
    </source>
</reference>
<dbReference type="InterPro" id="IPR016099">
    <property type="entry name" value="Prismane-like_a/b-sand"/>
</dbReference>
<evidence type="ECO:0008006" key="6">
    <source>
        <dbReference type="Google" id="ProtNLM"/>
    </source>
</evidence>
<dbReference type="AlphaFoldDB" id="A0A9D1FW34"/>
<dbReference type="GO" id="GO:0042542">
    <property type="term" value="P:response to hydrogen peroxide"/>
    <property type="evidence" value="ECO:0007669"/>
    <property type="project" value="TreeGrafter"/>
</dbReference>
<dbReference type="InterPro" id="IPR011254">
    <property type="entry name" value="Prismane-like_sf"/>
</dbReference>
<dbReference type="GO" id="GO:0051536">
    <property type="term" value="F:iron-sulfur cluster binding"/>
    <property type="evidence" value="ECO:0007669"/>
    <property type="project" value="UniProtKB-KW"/>
</dbReference>
<dbReference type="Pfam" id="PF03063">
    <property type="entry name" value="Prismane"/>
    <property type="match status" value="1"/>
</dbReference>
<evidence type="ECO:0000256" key="3">
    <source>
        <dbReference type="ARBA" id="ARBA00023014"/>
    </source>
</evidence>
<keyword evidence="1" id="KW-0479">Metal-binding</keyword>
<dbReference type="InterPro" id="IPR016100">
    <property type="entry name" value="Prismane_a-bundle"/>
</dbReference>
<dbReference type="GO" id="GO:0004601">
    <property type="term" value="F:peroxidase activity"/>
    <property type="evidence" value="ECO:0007669"/>
    <property type="project" value="TreeGrafter"/>
</dbReference>
<dbReference type="PANTHER" id="PTHR30109:SF0">
    <property type="entry name" value="HYDROXYLAMINE REDUCTASE"/>
    <property type="match status" value="1"/>
</dbReference>
<evidence type="ECO:0000313" key="4">
    <source>
        <dbReference type="EMBL" id="HIS82789.1"/>
    </source>
</evidence>
<keyword evidence="3" id="KW-0411">Iron-sulfur</keyword>
<keyword evidence="2" id="KW-0408">Iron</keyword>
<organism evidence="4 5">
    <name type="scientific">Candidatus Scatenecus faecavium</name>
    <dbReference type="NCBI Taxonomy" id="2840915"/>
    <lineage>
        <taxon>Bacteria</taxon>
        <taxon>Candidatus Scatenecus</taxon>
    </lineage>
</organism>